<evidence type="ECO:0000256" key="4">
    <source>
        <dbReference type="ARBA" id="ARBA00022801"/>
    </source>
</evidence>
<accession>A0AAD8GPT1</accession>
<feature type="signal peptide" evidence="6">
    <location>
        <begin position="1"/>
        <end position="23"/>
    </location>
</feature>
<organism evidence="7 8">
    <name type="scientific">Heracleum sosnowskyi</name>
    <dbReference type="NCBI Taxonomy" id="360622"/>
    <lineage>
        <taxon>Eukaryota</taxon>
        <taxon>Viridiplantae</taxon>
        <taxon>Streptophyta</taxon>
        <taxon>Embryophyta</taxon>
        <taxon>Tracheophyta</taxon>
        <taxon>Spermatophyta</taxon>
        <taxon>Magnoliopsida</taxon>
        <taxon>eudicotyledons</taxon>
        <taxon>Gunneridae</taxon>
        <taxon>Pentapetalae</taxon>
        <taxon>asterids</taxon>
        <taxon>campanulids</taxon>
        <taxon>Apiales</taxon>
        <taxon>Apiaceae</taxon>
        <taxon>Apioideae</taxon>
        <taxon>apioid superclade</taxon>
        <taxon>Tordylieae</taxon>
        <taxon>Tordyliinae</taxon>
        <taxon>Heracleum</taxon>
    </lineage>
</organism>
<dbReference type="EMBL" id="JAUIZM010000022">
    <property type="protein sequence ID" value="KAK1351913.1"/>
    <property type="molecule type" value="Genomic_DNA"/>
</dbReference>
<reference evidence="7" key="1">
    <citation type="submission" date="2023-02" db="EMBL/GenBank/DDBJ databases">
        <title>Genome of toxic invasive species Heracleum sosnowskyi carries increased number of genes despite the absence of recent whole-genome duplications.</title>
        <authorList>
            <person name="Schelkunov M."/>
            <person name="Shtratnikova V."/>
            <person name="Makarenko M."/>
            <person name="Klepikova A."/>
            <person name="Omelchenko D."/>
            <person name="Novikova G."/>
            <person name="Obukhova E."/>
            <person name="Bogdanov V."/>
            <person name="Penin A."/>
            <person name="Logacheva M."/>
        </authorList>
    </citation>
    <scope>NUCLEOTIDE SEQUENCE</scope>
    <source>
        <strain evidence="7">Hsosn_3</strain>
        <tissue evidence="7">Leaf</tissue>
    </source>
</reference>
<dbReference type="PANTHER" id="PTHR11010:SF31">
    <property type="entry name" value="ALPHA_BETA-HYDROLASES SUPERFAMILY PROTEIN"/>
    <property type="match status" value="1"/>
</dbReference>
<dbReference type="PANTHER" id="PTHR11010">
    <property type="entry name" value="PROTEASE S28 PRO-X CARBOXYPEPTIDASE-RELATED"/>
    <property type="match status" value="1"/>
</dbReference>
<keyword evidence="5" id="KW-0325">Glycoprotein</keyword>
<gene>
    <name evidence="7" type="ORF">POM88_053918</name>
</gene>
<keyword evidence="3 6" id="KW-0732">Signal</keyword>
<proteinExistence type="inferred from homology"/>
<evidence type="ECO:0000256" key="3">
    <source>
        <dbReference type="ARBA" id="ARBA00022729"/>
    </source>
</evidence>
<dbReference type="Pfam" id="PF05577">
    <property type="entry name" value="Peptidase_S28"/>
    <property type="match status" value="1"/>
</dbReference>
<evidence type="ECO:0000256" key="5">
    <source>
        <dbReference type="ARBA" id="ARBA00023180"/>
    </source>
</evidence>
<name>A0AAD8GPT1_9APIA</name>
<comment type="caution">
    <text evidence="7">The sequence shown here is derived from an EMBL/GenBank/DDBJ whole genome shotgun (WGS) entry which is preliminary data.</text>
</comment>
<sequence length="140" mass="16389">MAPSSFFLKALVPLILCATTIESKQVDAYFPRSAAYSSQEQAAKIVEHGKIPYKTNYFLQILDHFTFRPESSKIFYQKYLINIKYWHKGAPIFVYTSNEGDIEWSLEYVSNWSRLAIISVGKLLSRSRLWYLLMLFKDRT</sequence>
<dbReference type="InterPro" id="IPR029058">
    <property type="entry name" value="AB_hydrolase_fold"/>
</dbReference>
<dbReference type="InterPro" id="IPR008758">
    <property type="entry name" value="Peptidase_S28"/>
</dbReference>
<dbReference type="GO" id="GO:0006508">
    <property type="term" value="P:proteolysis"/>
    <property type="evidence" value="ECO:0007669"/>
    <property type="project" value="UniProtKB-KW"/>
</dbReference>
<evidence type="ECO:0000256" key="2">
    <source>
        <dbReference type="ARBA" id="ARBA00022670"/>
    </source>
</evidence>
<dbReference type="Proteomes" id="UP001237642">
    <property type="component" value="Unassembled WGS sequence"/>
</dbReference>
<keyword evidence="4" id="KW-0378">Hydrolase</keyword>
<dbReference type="Gene3D" id="3.40.50.1820">
    <property type="entry name" value="alpha/beta hydrolase"/>
    <property type="match status" value="1"/>
</dbReference>
<reference evidence="7" key="2">
    <citation type="submission" date="2023-05" db="EMBL/GenBank/DDBJ databases">
        <authorList>
            <person name="Schelkunov M.I."/>
        </authorList>
    </citation>
    <scope>NUCLEOTIDE SEQUENCE</scope>
    <source>
        <strain evidence="7">Hsosn_3</strain>
        <tissue evidence="7">Leaf</tissue>
    </source>
</reference>
<feature type="chain" id="PRO_5042165293" evidence="6">
    <location>
        <begin position="24"/>
        <end position="140"/>
    </location>
</feature>
<evidence type="ECO:0000256" key="6">
    <source>
        <dbReference type="SAM" id="SignalP"/>
    </source>
</evidence>
<dbReference type="GO" id="GO:0070008">
    <property type="term" value="F:serine-type exopeptidase activity"/>
    <property type="evidence" value="ECO:0007669"/>
    <property type="project" value="InterPro"/>
</dbReference>
<evidence type="ECO:0000313" key="8">
    <source>
        <dbReference type="Proteomes" id="UP001237642"/>
    </source>
</evidence>
<dbReference type="AlphaFoldDB" id="A0AAD8GPT1"/>
<protein>
    <submittedName>
        <fullName evidence="7">Uncharacterized protein</fullName>
    </submittedName>
</protein>
<evidence type="ECO:0000256" key="1">
    <source>
        <dbReference type="ARBA" id="ARBA00011079"/>
    </source>
</evidence>
<evidence type="ECO:0000313" key="7">
    <source>
        <dbReference type="EMBL" id="KAK1351913.1"/>
    </source>
</evidence>
<dbReference type="GO" id="GO:0008239">
    <property type="term" value="F:dipeptidyl-peptidase activity"/>
    <property type="evidence" value="ECO:0007669"/>
    <property type="project" value="TreeGrafter"/>
</dbReference>
<keyword evidence="8" id="KW-1185">Reference proteome</keyword>
<comment type="similarity">
    <text evidence="1">Belongs to the peptidase S28 family.</text>
</comment>
<keyword evidence="2" id="KW-0645">Protease</keyword>